<reference evidence="1 2" key="1">
    <citation type="journal article" date="2019" name="Genome Biol. Evol.">
        <title>Insights into the evolution of the New World diploid cottons (Gossypium, subgenus Houzingenia) based on genome sequencing.</title>
        <authorList>
            <person name="Grover C.E."/>
            <person name="Arick M.A. 2nd"/>
            <person name="Thrash A."/>
            <person name="Conover J.L."/>
            <person name="Sanders W.S."/>
            <person name="Peterson D.G."/>
            <person name="Frelichowski J.E."/>
            <person name="Scheffler J.A."/>
            <person name="Scheffler B.E."/>
            <person name="Wendel J.F."/>
        </authorList>
    </citation>
    <scope>NUCLEOTIDE SEQUENCE [LARGE SCALE GENOMIC DNA]</scope>
    <source>
        <strain evidence="1">8</strain>
        <tissue evidence="1">Leaf</tissue>
    </source>
</reference>
<gene>
    <name evidence="1" type="ORF">Gotri_007620</name>
</gene>
<protein>
    <submittedName>
        <fullName evidence="1">Uncharacterized protein</fullName>
    </submittedName>
</protein>
<sequence length="78" mass="8715">MSPTPLISILTDNKLNGDNFLERKQNLLIVLNCEKHKFILDETCPPKALPKIVKILEDLLGGQVAFPRQSAITNLMNS</sequence>
<dbReference type="Proteomes" id="UP000593568">
    <property type="component" value="Unassembled WGS sequence"/>
</dbReference>
<dbReference type="AlphaFoldDB" id="A0A7J9EHF1"/>
<name>A0A7J9EHF1_9ROSI</name>
<dbReference type="EMBL" id="JABEZW010000008">
    <property type="protein sequence ID" value="MBA0772204.1"/>
    <property type="molecule type" value="Genomic_DNA"/>
</dbReference>
<comment type="caution">
    <text evidence="1">The sequence shown here is derived from an EMBL/GenBank/DDBJ whole genome shotgun (WGS) entry which is preliminary data.</text>
</comment>
<evidence type="ECO:0000313" key="2">
    <source>
        <dbReference type="Proteomes" id="UP000593568"/>
    </source>
</evidence>
<accession>A0A7J9EHF1</accession>
<proteinExistence type="predicted"/>
<evidence type="ECO:0000313" key="1">
    <source>
        <dbReference type="EMBL" id="MBA0772204.1"/>
    </source>
</evidence>
<organism evidence="1 2">
    <name type="scientific">Gossypium trilobum</name>
    <dbReference type="NCBI Taxonomy" id="34281"/>
    <lineage>
        <taxon>Eukaryota</taxon>
        <taxon>Viridiplantae</taxon>
        <taxon>Streptophyta</taxon>
        <taxon>Embryophyta</taxon>
        <taxon>Tracheophyta</taxon>
        <taxon>Spermatophyta</taxon>
        <taxon>Magnoliopsida</taxon>
        <taxon>eudicotyledons</taxon>
        <taxon>Gunneridae</taxon>
        <taxon>Pentapetalae</taxon>
        <taxon>rosids</taxon>
        <taxon>malvids</taxon>
        <taxon>Malvales</taxon>
        <taxon>Malvaceae</taxon>
        <taxon>Malvoideae</taxon>
        <taxon>Gossypium</taxon>
    </lineage>
</organism>
<keyword evidence="2" id="KW-1185">Reference proteome</keyword>